<evidence type="ECO:0000313" key="2">
    <source>
        <dbReference type="EMBL" id="NSJ81035.1"/>
    </source>
</evidence>
<name>A0A173UZH6_ANAHA</name>
<reference evidence="2 4" key="2">
    <citation type="journal article" date="2020" name="Cell Host Microbe">
        <title>Functional and Genomic Variation between Human-Derived Isolates of Lachnospiraceae Reveals Inter- and Intra-Species Diversity.</title>
        <authorList>
            <person name="Sorbara M.T."/>
            <person name="Littmann E.R."/>
            <person name="Fontana E."/>
            <person name="Moody T.U."/>
            <person name="Kohout C.E."/>
            <person name="Gjonbalaj M."/>
            <person name="Eaton V."/>
            <person name="Seok R."/>
            <person name="Leiner I.M."/>
            <person name="Pamer E.G."/>
        </authorList>
    </citation>
    <scope>NUCLEOTIDE SEQUENCE [LARGE SCALE GENOMIC DNA]</scope>
    <source>
        <strain evidence="2 4">MSK.14.57</strain>
    </source>
</reference>
<keyword evidence="4" id="KW-1185">Reference proteome</keyword>
<dbReference type="AlphaFoldDB" id="A0A173UZH6"/>
<evidence type="ECO:0000313" key="4">
    <source>
        <dbReference type="Proteomes" id="UP001644750"/>
    </source>
</evidence>
<gene>
    <name evidence="1" type="ORF">ERS852425_03269</name>
    <name evidence="2" type="ORF">G5A72_15930</name>
</gene>
<accession>A0A173UZH6</accession>
<dbReference type="Proteomes" id="UP000095598">
    <property type="component" value="Unassembled WGS sequence"/>
</dbReference>
<reference evidence="1 3" key="1">
    <citation type="submission" date="2015-09" db="EMBL/GenBank/DDBJ databases">
        <authorList>
            <consortium name="Pathogen Informatics"/>
        </authorList>
    </citation>
    <scope>NUCLEOTIDE SEQUENCE [LARGE SCALE GENOMIC DNA]</scope>
    <source>
        <strain evidence="1 3">2789STDY5608868</strain>
    </source>
</reference>
<proteinExistence type="predicted"/>
<dbReference type="Proteomes" id="UP001644750">
    <property type="component" value="Unassembled WGS sequence"/>
</dbReference>
<evidence type="ECO:0008006" key="5">
    <source>
        <dbReference type="Google" id="ProtNLM"/>
    </source>
</evidence>
<dbReference type="EMBL" id="JAAITB010000053">
    <property type="protein sequence ID" value="NSJ81035.1"/>
    <property type="molecule type" value="Genomic_DNA"/>
</dbReference>
<evidence type="ECO:0000313" key="1">
    <source>
        <dbReference type="EMBL" id="CUN19770.1"/>
    </source>
</evidence>
<protein>
    <recommendedName>
        <fullName evidence="5">DUF4276 family protein</fullName>
    </recommendedName>
</protein>
<reference evidence="2" key="3">
    <citation type="submission" date="2020-02" db="EMBL/GenBank/DDBJ databases">
        <authorList>
            <person name="Littmann E."/>
            <person name="Sorbara M."/>
        </authorList>
    </citation>
    <scope>NUCLEOTIDE SEQUENCE</scope>
    <source>
        <strain evidence="2">MSK.14.57</strain>
    </source>
</reference>
<dbReference type="EMBL" id="CYXT01000043">
    <property type="protein sequence ID" value="CUN19770.1"/>
    <property type="molecule type" value="Genomic_DNA"/>
</dbReference>
<evidence type="ECO:0000313" key="3">
    <source>
        <dbReference type="Proteomes" id="UP000095598"/>
    </source>
</evidence>
<organism evidence="1 3">
    <name type="scientific">Anaerostipes hadrus</name>
    <dbReference type="NCBI Taxonomy" id="649756"/>
    <lineage>
        <taxon>Bacteria</taxon>
        <taxon>Bacillati</taxon>
        <taxon>Bacillota</taxon>
        <taxon>Clostridia</taxon>
        <taxon>Lachnospirales</taxon>
        <taxon>Lachnospiraceae</taxon>
        <taxon>Anaerostipes</taxon>
    </lineage>
</organism>
<dbReference type="RefSeq" id="WP_055259944.1">
    <property type="nucleotide sequence ID" value="NZ_BAABYN010000001.1"/>
</dbReference>
<sequence>MGLQLIFVVETNKKSKSDWIYVKDTVDYFYKYERTEVKFSPIYMEGRGKYNSPKKQREIEQKISQYSVTSENNYSKVIYCFDCDKQDSKEDDRKFLEKAKKYCKEHEYEFVWFCKDVEDVYLGKQVDRSEKTKEAVRFKKNNLIKKVDSKNLVAQTYKAKTSNIMKVLDRYEELNRNV</sequence>